<evidence type="ECO:0000256" key="3">
    <source>
        <dbReference type="ARBA" id="ARBA00023163"/>
    </source>
</evidence>
<evidence type="ECO:0000256" key="2">
    <source>
        <dbReference type="ARBA" id="ARBA00023125"/>
    </source>
</evidence>
<dbReference type="InterPro" id="IPR050204">
    <property type="entry name" value="AraC_XylS_family_regulators"/>
</dbReference>
<dbReference type="Proteomes" id="UP001501676">
    <property type="component" value="Unassembled WGS sequence"/>
</dbReference>
<dbReference type="SMART" id="SM00342">
    <property type="entry name" value="HTH_ARAC"/>
    <property type="match status" value="1"/>
</dbReference>
<dbReference type="InterPro" id="IPR037923">
    <property type="entry name" value="HTH-like"/>
</dbReference>
<keyword evidence="2" id="KW-0238">DNA-binding</keyword>
<dbReference type="Pfam" id="PF02311">
    <property type="entry name" value="AraC_binding"/>
    <property type="match status" value="1"/>
</dbReference>
<dbReference type="RefSeq" id="WP_345728283.1">
    <property type="nucleotide sequence ID" value="NZ_BAAAYN010000017.1"/>
</dbReference>
<dbReference type="SUPFAM" id="SSF46689">
    <property type="entry name" value="Homeodomain-like"/>
    <property type="match status" value="2"/>
</dbReference>
<evidence type="ECO:0000256" key="1">
    <source>
        <dbReference type="ARBA" id="ARBA00023015"/>
    </source>
</evidence>
<dbReference type="EMBL" id="BAAAYN010000017">
    <property type="protein sequence ID" value="GAA3386667.1"/>
    <property type="molecule type" value="Genomic_DNA"/>
</dbReference>
<sequence length="332" mass="36680">MREIPVNEARSGLLYLREGVQAYAFRFLHSVVQKTHTHSFFEVAFVLGGEGLHVSPAGRDPLRRGDVLLLRPGVWHAYQECRDLRLYNLCVPAQMVHRELAWAKADPGLGYLLWTGPMAMQRRGVLSMALPDARLAECIEHLDALAELGSESVLTHRADMVARLTLSLSIVARAAASGRAGESPGPTHGAVLGAMRLLEERPAYPWTLAELADELHLTPGYLVRLFKSATGLPPMAYLARHRVEKAAELLLDTDEPVTQIGRSVGWPDQNYFARRFKAHFGVTATAYRSQFAENRAQLRVRPHADAPTSAGAYFRPANAARCAETALRDGSR</sequence>
<proteinExistence type="predicted"/>
<dbReference type="InterPro" id="IPR018060">
    <property type="entry name" value="HTH_AraC"/>
</dbReference>
<keyword evidence="1" id="KW-0805">Transcription regulation</keyword>
<feature type="domain" description="HTH araC/xylS-type" evidence="4">
    <location>
        <begin position="192"/>
        <end position="290"/>
    </location>
</feature>
<gene>
    <name evidence="5" type="ORF">GCM10020369_25730</name>
</gene>
<dbReference type="Gene3D" id="2.60.120.10">
    <property type="entry name" value="Jelly Rolls"/>
    <property type="match status" value="1"/>
</dbReference>
<evidence type="ECO:0000259" key="4">
    <source>
        <dbReference type="PROSITE" id="PS01124"/>
    </source>
</evidence>
<protein>
    <recommendedName>
        <fullName evidence="4">HTH araC/xylS-type domain-containing protein</fullName>
    </recommendedName>
</protein>
<dbReference type="SUPFAM" id="SSF51215">
    <property type="entry name" value="Regulatory protein AraC"/>
    <property type="match status" value="1"/>
</dbReference>
<dbReference type="InterPro" id="IPR014710">
    <property type="entry name" value="RmlC-like_jellyroll"/>
</dbReference>
<dbReference type="InterPro" id="IPR009057">
    <property type="entry name" value="Homeodomain-like_sf"/>
</dbReference>
<dbReference type="Pfam" id="PF12833">
    <property type="entry name" value="HTH_18"/>
    <property type="match status" value="1"/>
</dbReference>
<comment type="caution">
    <text evidence="5">The sequence shown here is derived from an EMBL/GenBank/DDBJ whole genome shotgun (WGS) entry which is preliminary data.</text>
</comment>
<dbReference type="PROSITE" id="PS01124">
    <property type="entry name" value="HTH_ARAC_FAMILY_2"/>
    <property type="match status" value="1"/>
</dbReference>
<evidence type="ECO:0000313" key="5">
    <source>
        <dbReference type="EMBL" id="GAA3386667.1"/>
    </source>
</evidence>
<dbReference type="InterPro" id="IPR003313">
    <property type="entry name" value="AraC-bd"/>
</dbReference>
<name>A0ABP6SXZ6_9ACTN</name>
<dbReference type="PANTHER" id="PTHR46796">
    <property type="entry name" value="HTH-TYPE TRANSCRIPTIONAL ACTIVATOR RHAS-RELATED"/>
    <property type="match status" value="1"/>
</dbReference>
<accession>A0ABP6SXZ6</accession>
<keyword evidence="3" id="KW-0804">Transcription</keyword>
<dbReference type="Gene3D" id="1.10.10.60">
    <property type="entry name" value="Homeodomain-like"/>
    <property type="match status" value="2"/>
</dbReference>
<evidence type="ECO:0000313" key="6">
    <source>
        <dbReference type="Proteomes" id="UP001501676"/>
    </source>
</evidence>
<keyword evidence="6" id="KW-1185">Reference proteome</keyword>
<reference evidence="6" key="1">
    <citation type="journal article" date="2019" name="Int. J. Syst. Evol. Microbiol.">
        <title>The Global Catalogue of Microorganisms (GCM) 10K type strain sequencing project: providing services to taxonomists for standard genome sequencing and annotation.</title>
        <authorList>
            <consortium name="The Broad Institute Genomics Platform"/>
            <consortium name="The Broad Institute Genome Sequencing Center for Infectious Disease"/>
            <person name="Wu L."/>
            <person name="Ma J."/>
        </authorList>
    </citation>
    <scope>NUCLEOTIDE SEQUENCE [LARGE SCALE GENOMIC DNA]</scope>
    <source>
        <strain evidence="6">JCM 9458</strain>
    </source>
</reference>
<organism evidence="5 6">
    <name type="scientific">Cryptosporangium minutisporangium</name>
    <dbReference type="NCBI Taxonomy" id="113569"/>
    <lineage>
        <taxon>Bacteria</taxon>
        <taxon>Bacillati</taxon>
        <taxon>Actinomycetota</taxon>
        <taxon>Actinomycetes</taxon>
        <taxon>Cryptosporangiales</taxon>
        <taxon>Cryptosporangiaceae</taxon>
        <taxon>Cryptosporangium</taxon>
    </lineage>
</organism>